<dbReference type="GO" id="GO:0016491">
    <property type="term" value="F:oxidoreductase activity"/>
    <property type="evidence" value="ECO:0007669"/>
    <property type="project" value="InterPro"/>
</dbReference>
<gene>
    <name evidence="2" type="ORF">CMC5_027620</name>
</gene>
<sequence>MEQQAVTDRIPTEFRYWDNLSTPKAQRLRGILGALFGVDPKLTDETVRTYARSYYDADPLAESVVDEVYLPRGQAAGRRLFDQALACGVDAIPDAPPSLRRLFEDLETPPPWLDEQRVALGARVFRRYGTHLYSFAGAITLEGYRESSVAKPLVLTGAYTGSSANRRFLETAAFWTDVSEPGGLDPGCRGRETALHVRMMHVFVRKRLLAHPQWQLGAWGVPISHGDALLTLLGGSFVPGYALKLLGYRTSREEIEAMMHFWRYVGHLMGVQPRWFPETVEQALGLLFTSMIKGAQRSGDDGVLLARSYLASYAPTAADRWFTAWRKRWEHKLQLGYVSFFLPPPSYALYGLPRPGLWRFHPLLQAPFVFARETARQHLPRLDDWLDERARRETRDWVDARLGPRRAEYRAAEPIRP</sequence>
<protein>
    <recommendedName>
        <fullName evidence="1">ER-bound oxygenase mpaB/mpaB'/Rubber oxygenase catalytic domain-containing protein</fullName>
    </recommendedName>
</protein>
<name>A0A0K1ECM5_CHOCO</name>
<dbReference type="Proteomes" id="UP000067626">
    <property type="component" value="Chromosome"/>
</dbReference>
<dbReference type="PANTHER" id="PTHR37539:SF1">
    <property type="entry name" value="ER-BOUND OXYGENASE MPAB_MPAB'_RUBBER OXYGENASE CATALYTIC DOMAIN-CONTAINING PROTEIN"/>
    <property type="match status" value="1"/>
</dbReference>
<dbReference type="EMBL" id="CP012159">
    <property type="protein sequence ID" value="AKT38615.1"/>
    <property type="molecule type" value="Genomic_DNA"/>
</dbReference>
<evidence type="ECO:0000313" key="3">
    <source>
        <dbReference type="Proteomes" id="UP000067626"/>
    </source>
</evidence>
<feature type="domain" description="ER-bound oxygenase mpaB/mpaB'/Rubber oxygenase catalytic" evidence="1">
    <location>
        <begin position="132"/>
        <end position="360"/>
    </location>
</feature>
<dbReference type="PANTHER" id="PTHR37539">
    <property type="entry name" value="SECRETED PROTEIN-RELATED"/>
    <property type="match status" value="1"/>
</dbReference>
<dbReference type="RefSeq" id="WP_050430823.1">
    <property type="nucleotide sequence ID" value="NZ_CP012159.1"/>
</dbReference>
<dbReference type="STRING" id="52.CMC5_027620"/>
<evidence type="ECO:0000313" key="2">
    <source>
        <dbReference type="EMBL" id="AKT38615.1"/>
    </source>
</evidence>
<evidence type="ECO:0000259" key="1">
    <source>
        <dbReference type="Pfam" id="PF09995"/>
    </source>
</evidence>
<dbReference type="InterPro" id="IPR037473">
    <property type="entry name" value="Lcp-like"/>
</dbReference>
<dbReference type="Pfam" id="PF09995">
    <property type="entry name" value="MPAB_Lcp_cat"/>
    <property type="match status" value="1"/>
</dbReference>
<reference evidence="2 3" key="1">
    <citation type="submission" date="2015-07" db="EMBL/GenBank/DDBJ databases">
        <title>Genome analysis of myxobacterium Chondromyces crocatus Cm c5 reveals a high potential for natural compound synthesis and the genetic basis for the loss of fruiting body formation.</title>
        <authorList>
            <person name="Zaburannyi N."/>
            <person name="Bunk B."/>
            <person name="Maier J."/>
            <person name="Overmann J."/>
            <person name="Mueller R."/>
        </authorList>
    </citation>
    <scope>NUCLEOTIDE SEQUENCE [LARGE SCALE GENOMIC DNA]</scope>
    <source>
        <strain evidence="2 3">Cm c5</strain>
    </source>
</reference>
<dbReference type="InterPro" id="IPR018713">
    <property type="entry name" value="MPAB/Lcp_cat_dom"/>
</dbReference>
<organism evidence="2 3">
    <name type="scientific">Chondromyces crocatus</name>
    <dbReference type="NCBI Taxonomy" id="52"/>
    <lineage>
        <taxon>Bacteria</taxon>
        <taxon>Pseudomonadati</taxon>
        <taxon>Myxococcota</taxon>
        <taxon>Polyangia</taxon>
        <taxon>Polyangiales</taxon>
        <taxon>Polyangiaceae</taxon>
        <taxon>Chondromyces</taxon>
    </lineage>
</organism>
<keyword evidence="3" id="KW-1185">Reference proteome</keyword>
<accession>A0A0K1ECM5</accession>
<dbReference type="OrthoDB" id="6072815at2"/>
<dbReference type="AlphaFoldDB" id="A0A0K1ECM5"/>
<dbReference type="KEGG" id="ccro:CMC5_027620"/>
<proteinExistence type="predicted"/>